<evidence type="ECO:0000259" key="1">
    <source>
        <dbReference type="Pfam" id="PF20452"/>
    </source>
</evidence>
<dbReference type="Proteomes" id="UP000436088">
    <property type="component" value="Unassembled WGS sequence"/>
</dbReference>
<dbReference type="InterPro" id="IPR012416">
    <property type="entry name" value="CBP60"/>
</dbReference>
<dbReference type="GO" id="GO:0005516">
    <property type="term" value="F:calmodulin binding"/>
    <property type="evidence" value="ECO:0007669"/>
    <property type="project" value="InterPro"/>
</dbReference>
<protein>
    <submittedName>
        <fullName evidence="2">Calmodulin-binding protein 60 E</fullName>
    </submittedName>
</protein>
<dbReference type="GO" id="GO:0003700">
    <property type="term" value="F:DNA-binding transcription factor activity"/>
    <property type="evidence" value="ECO:0007669"/>
    <property type="project" value="TreeGrafter"/>
</dbReference>
<accession>A0A6A3A5C4</accession>
<proteinExistence type="predicted"/>
<dbReference type="AlphaFoldDB" id="A0A6A3A5C4"/>
<dbReference type="PANTHER" id="PTHR31713:SF51">
    <property type="entry name" value="CALMODULIN-BINDING PROTEIN 60 E"/>
    <property type="match status" value="1"/>
</dbReference>
<evidence type="ECO:0000313" key="3">
    <source>
        <dbReference type="Proteomes" id="UP000436088"/>
    </source>
</evidence>
<feature type="domain" description="Calmodulin binding protein C-terminal" evidence="1">
    <location>
        <begin position="17"/>
        <end position="79"/>
    </location>
</feature>
<organism evidence="2 3">
    <name type="scientific">Hibiscus syriacus</name>
    <name type="common">Rose of Sharon</name>
    <dbReference type="NCBI Taxonomy" id="106335"/>
    <lineage>
        <taxon>Eukaryota</taxon>
        <taxon>Viridiplantae</taxon>
        <taxon>Streptophyta</taxon>
        <taxon>Embryophyta</taxon>
        <taxon>Tracheophyta</taxon>
        <taxon>Spermatophyta</taxon>
        <taxon>Magnoliopsida</taxon>
        <taxon>eudicotyledons</taxon>
        <taxon>Gunneridae</taxon>
        <taxon>Pentapetalae</taxon>
        <taxon>rosids</taxon>
        <taxon>malvids</taxon>
        <taxon>Malvales</taxon>
        <taxon>Malvaceae</taxon>
        <taxon>Malvoideae</taxon>
        <taxon>Hibiscus</taxon>
    </lineage>
</organism>
<reference evidence="2" key="1">
    <citation type="submission" date="2019-09" db="EMBL/GenBank/DDBJ databases">
        <title>Draft genome information of white flower Hibiscus syriacus.</title>
        <authorList>
            <person name="Kim Y.-M."/>
        </authorList>
    </citation>
    <scope>NUCLEOTIDE SEQUENCE [LARGE SCALE GENOMIC DNA]</scope>
    <source>
        <strain evidence="2">YM2019G1</strain>
    </source>
</reference>
<dbReference type="PANTHER" id="PTHR31713">
    <property type="entry name" value="OS02G0177800 PROTEIN"/>
    <property type="match status" value="1"/>
</dbReference>
<dbReference type="InterPro" id="IPR046829">
    <property type="entry name" value="Calmod_bind_C"/>
</dbReference>
<dbReference type="EMBL" id="VEPZ02001044">
    <property type="protein sequence ID" value="KAE8698442.1"/>
    <property type="molecule type" value="Genomic_DNA"/>
</dbReference>
<dbReference type="Pfam" id="PF20452">
    <property type="entry name" value="Calmod_bind_C"/>
    <property type="match status" value="1"/>
</dbReference>
<dbReference type="GO" id="GO:0043565">
    <property type="term" value="F:sequence-specific DNA binding"/>
    <property type="evidence" value="ECO:0007669"/>
    <property type="project" value="TreeGrafter"/>
</dbReference>
<name>A0A6A3A5C4_HIBSY</name>
<keyword evidence="3" id="KW-1185">Reference proteome</keyword>
<sequence length="299" mass="33986">MWKNTVEYAKTCVLGGKHHVYYTDQTHSAGVVFNHIYELRGLIADGQFLSLESLNHNQKLFVDSLVKRAYENWHQVIVYDNKVLNTLASTKGVNPSTAPVNENNFNADYYTTTAQKSRQQQYITSETSPQCQNNNTHQTVHQLIEFPFGRSDQNAVMTMNNQKAMFLSATINYMPIGGAGDWSPPRNGHGFEDFLAEEIRRRSMEMLATDDMQRLLKTFGAGFGMGAGFVHSDESPFTYTIPYDHQMDHPYPYAHEHGKGSGKAVVGWLKLKAALRWGIFIRKRAVERMAQLVELDRPT</sequence>
<evidence type="ECO:0000313" key="2">
    <source>
        <dbReference type="EMBL" id="KAE8698442.1"/>
    </source>
</evidence>
<comment type="caution">
    <text evidence="2">The sequence shown here is derived from an EMBL/GenBank/DDBJ whole genome shotgun (WGS) entry which is preliminary data.</text>
</comment>
<dbReference type="GO" id="GO:0005634">
    <property type="term" value="C:nucleus"/>
    <property type="evidence" value="ECO:0007669"/>
    <property type="project" value="TreeGrafter"/>
</dbReference>
<dbReference type="GO" id="GO:0080142">
    <property type="term" value="P:regulation of salicylic acid biosynthetic process"/>
    <property type="evidence" value="ECO:0007669"/>
    <property type="project" value="TreeGrafter"/>
</dbReference>
<gene>
    <name evidence="2" type="ORF">F3Y22_tig00110597pilonHSYRG00209</name>
</gene>